<proteinExistence type="predicted"/>
<reference evidence="1 2" key="1">
    <citation type="journal article" date="2016" name="Mol. Biol. Evol.">
        <title>Comparative Genomics of Early-Diverging Mushroom-Forming Fungi Provides Insights into the Origins of Lignocellulose Decay Capabilities.</title>
        <authorList>
            <person name="Nagy L.G."/>
            <person name="Riley R."/>
            <person name="Tritt A."/>
            <person name="Adam C."/>
            <person name="Daum C."/>
            <person name="Floudas D."/>
            <person name="Sun H."/>
            <person name="Yadav J.S."/>
            <person name="Pangilinan J."/>
            <person name="Larsson K.H."/>
            <person name="Matsuura K."/>
            <person name="Barry K."/>
            <person name="Labutti K."/>
            <person name="Kuo R."/>
            <person name="Ohm R.A."/>
            <person name="Bhattacharya S.S."/>
            <person name="Shirouzu T."/>
            <person name="Yoshinaga Y."/>
            <person name="Martin F.M."/>
            <person name="Grigoriev I.V."/>
            <person name="Hibbett D.S."/>
        </authorList>
    </citation>
    <scope>NUCLEOTIDE SEQUENCE [LARGE SCALE GENOMIC DNA]</scope>
    <source>
        <strain evidence="1 2">HHB12029</strain>
    </source>
</reference>
<dbReference type="STRING" id="1314781.A0A165EPJ8"/>
<protein>
    <recommendedName>
        <fullName evidence="3">F-box domain-containing protein</fullName>
    </recommendedName>
</protein>
<name>A0A165EPJ8_EXIGL</name>
<dbReference type="AlphaFoldDB" id="A0A165EPJ8"/>
<sequence length="507" mass="56408">MSTSAQETRRQHIRAEGDEIAELQARMGQLFRCASMEPARVATDDIELEMPGVTSHRQYHASQARIEPLLPAYRRDFMATVQPDIMHCIFAELARDDSRDTKVLFDISELVVHHRSRPLATTPFAVAGVCRHWREIALDSAVLWSNIHVTETHGAQLAVLRLLLQRSRNAPLDVAFQPISLDAGYRGEIIRTLITSTSRWRTAQLQTLTYEALSATLSLLELPTPLLERVEIYNSRGIYSPFSVLDSPSNRRLLPYAPRLRTVDVNSGPAISTLPRASYPSLRCLKWSAPGLDHLWNLLKSANLTLEILDLRSPIVPVTSLSPTAPPNLSALALPNLLNLLIETPMPGIAQFCLLMSMPRLSAISISLPLHPTMSAGLEPHFGRFFETVASTVTHLRLSGNILVSYLMALRLLHNVEDVHFDRPGRVGESFFAALTVGHDGTEPMDAVWPKLRSIRLSTVIDNDTRGLLPFLAMRRAPHLDSESVFLSTQAADPRPQHRLSVNSIAS</sequence>
<evidence type="ECO:0000313" key="1">
    <source>
        <dbReference type="EMBL" id="KZV87416.1"/>
    </source>
</evidence>
<evidence type="ECO:0000313" key="2">
    <source>
        <dbReference type="Proteomes" id="UP000077266"/>
    </source>
</evidence>
<organism evidence="1 2">
    <name type="scientific">Exidia glandulosa HHB12029</name>
    <dbReference type="NCBI Taxonomy" id="1314781"/>
    <lineage>
        <taxon>Eukaryota</taxon>
        <taxon>Fungi</taxon>
        <taxon>Dikarya</taxon>
        <taxon>Basidiomycota</taxon>
        <taxon>Agaricomycotina</taxon>
        <taxon>Agaricomycetes</taxon>
        <taxon>Auriculariales</taxon>
        <taxon>Exidiaceae</taxon>
        <taxon>Exidia</taxon>
    </lineage>
</organism>
<evidence type="ECO:0008006" key="3">
    <source>
        <dbReference type="Google" id="ProtNLM"/>
    </source>
</evidence>
<keyword evidence="2" id="KW-1185">Reference proteome</keyword>
<dbReference type="EMBL" id="KV426126">
    <property type="protein sequence ID" value="KZV87416.1"/>
    <property type="molecule type" value="Genomic_DNA"/>
</dbReference>
<dbReference type="Proteomes" id="UP000077266">
    <property type="component" value="Unassembled WGS sequence"/>
</dbReference>
<dbReference type="OrthoDB" id="2888153at2759"/>
<dbReference type="InParanoid" id="A0A165EPJ8"/>
<accession>A0A165EPJ8</accession>
<gene>
    <name evidence="1" type="ORF">EXIGLDRAFT_773679</name>
</gene>